<sequence>MKKPWEDDSCEQVQSYYTRYPVPVAAALWCRIPPGEVQEYLNASTQVHRAVYRHPYIPCLEPRCRAIHEAIEKGALLVCRENGEPFDGRTNHVAPERRHVTRQNLKEWIAREFPSDKPPFLFDEVERKTHAAINADAFRALQADRDAARAELKRAREWADSQLREMEALRGERDSLRAMVEKQAQVGPRAEATYLNIIGGLLDLMLGTTPGGQRGSVYDSQAAIISALLAHHEGKPGIASSTLEQKFADARRSIKAT</sequence>
<gene>
    <name evidence="1" type="ORF">Tchar_00909</name>
</gene>
<organism evidence="1 2">
    <name type="scientific">Tepidimonas charontis</name>
    <dbReference type="NCBI Taxonomy" id="2267262"/>
    <lineage>
        <taxon>Bacteria</taxon>
        <taxon>Pseudomonadati</taxon>
        <taxon>Pseudomonadota</taxon>
        <taxon>Betaproteobacteria</taxon>
        <taxon>Burkholderiales</taxon>
        <taxon>Tepidimonas</taxon>
    </lineage>
</organism>
<evidence type="ECO:0000313" key="2">
    <source>
        <dbReference type="Proteomes" id="UP000318294"/>
    </source>
</evidence>
<dbReference type="AlphaFoldDB" id="A0A554XH05"/>
<evidence type="ECO:0000313" key="1">
    <source>
        <dbReference type="EMBL" id="TSE35120.1"/>
    </source>
</evidence>
<reference evidence="1 2" key="1">
    <citation type="submission" date="2019-07" db="EMBL/GenBank/DDBJ databases">
        <title>Tepidimonas charontis SPSP-6 draft genome.</title>
        <authorList>
            <person name="Da Costa M.S."/>
            <person name="Froufe H.J.C."/>
            <person name="Egas C."/>
            <person name="Albuquerque L."/>
        </authorList>
    </citation>
    <scope>NUCLEOTIDE SEQUENCE [LARGE SCALE GENOMIC DNA]</scope>
    <source>
        <strain evidence="1 2">SPSP-6</strain>
    </source>
</reference>
<proteinExistence type="predicted"/>
<dbReference type="EMBL" id="VJON01000010">
    <property type="protein sequence ID" value="TSE35120.1"/>
    <property type="molecule type" value="Genomic_DNA"/>
</dbReference>
<protein>
    <submittedName>
        <fullName evidence="1">Uncharacterized protein</fullName>
    </submittedName>
</protein>
<comment type="caution">
    <text evidence="1">The sequence shown here is derived from an EMBL/GenBank/DDBJ whole genome shotgun (WGS) entry which is preliminary data.</text>
</comment>
<name>A0A554XH05_9BURK</name>
<dbReference type="OrthoDB" id="5773058at2"/>
<keyword evidence="2" id="KW-1185">Reference proteome</keyword>
<dbReference type="RefSeq" id="WP_144327899.1">
    <property type="nucleotide sequence ID" value="NZ_VJON01000010.1"/>
</dbReference>
<dbReference type="Proteomes" id="UP000318294">
    <property type="component" value="Unassembled WGS sequence"/>
</dbReference>
<accession>A0A554XH05</accession>